<dbReference type="PRINTS" id="PR00146">
    <property type="entry name" value="DHPICSNTHASE"/>
</dbReference>
<dbReference type="PANTHER" id="PTHR12128">
    <property type="entry name" value="DIHYDRODIPICOLINATE SYNTHASE"/>
    <property type="match status" value="1"/>
</dbReference>
<dbReference type="RefSeq" id="WP_272461626.1">
    <property type="nucleotide sequence ID" value="NZ_JAPFQL010000024.1"/>
</dbReference>
<evidence type="ECO:0000313" key="4">
    <source>
        <dbReference type="Proteomes" id="UP001150259"/>
    </source>
</evidence>
<protein>
    <submittedName>
        <fullName evidence="3">Dihydrodipicolinate synthase family protein</fullName>
    </submittedName>
</protein>
<dbReference type="Pfam" id="PF00701">
    <property type="entry name" value="DHDPS"/>
    <property type="match status" value="1"/>
</dbReference>
<evidence type="ECO:0000256" key="1">
    <source>
        <dbReference type="ARBA" id="ARBA00023239"/>
    </source>
</evidence>
<accession>A0ABT5GFZ7</accession>
<dbReference type="CDD" id="cd00408">
    <property type="entry name" value="DHDPS-like"/>
    <property type="match status" value="1"/>
</dbReference>
<sequence>MSETQRKPWHGVIVATSLQFDADGEADFDAYRDNVAWLVEQGLDGVAPNGSLGEYQSLSWEERDRVVRTAREAAPEGFTVMPGVGAYSGRESRRHAQVAKDLGCDAVMALPPNAYRADERAILEHYELIAGVGLPVTAYNNPIDTKVDLTPPILAKLHSEGLIVGVKEFSGDVRRCYEITELAPGLDLMIGTDDTVLEVGIAGAVGWVAGYPQVFPQACKELFRLSVARDVEAALPLYRQLHPVLRWDSKTEFIQAIKLGQDMIGRTGGGCRPPRQSLTAEQEKVVREATQALIDAGVN</sequence>
<dbReference type="Proteomes" id="UP001150259">
    <property type="component" value="Unassembled WGS sequence"/>
</dbReference>
<dbReference type="EMBL" id="JAPFQL010000024">
    <property type="protein sequence ID" value="MDC5697052.1"/>
    <property type="molecule type" value="Genomic_DNA"/>
</dbReference>
<organism evidence="3 4">
    <name type="scientific">Intrasporangium calvum</name>
    <dbReference type="NCBI Taxonomy" id="53358"/>
    <lineage>
        <taxon>Bacteria</taxon>
        <taxon>Bacillati</taxon>
        <taxon>Actinomycetota</taxon>
        <taxon>Actinomycetes</taxon>
        <taxon>Micrococcales</taxon>
        <taxon>Intrasporangiaceae</taxon>
        <taxon>Intrasporangium</taxon>
    </lineage>
</organism>
<keyword evidence="1 2" id="KW-0456">Lyase</keyword>
<comment type="similarity">
    <text evidence="2">Belongs to the DapA family.</text>
</comment>
<evidence type="ECO:0000256" key="2">
    <source>
        <dbReference type="PIRNR" id="PIRNR001365"/>
    </source>
</evidence>
<dbReference type="Gene3D" id="3.20.20.70">
    <property type="entry name" value="Aldolase class I"/>
    <property type="match status" value="1"/>
</dbReference>
<keyword evidence="4" id="KW-1185">Reference proteome</keyword>
<proteinExistence type="inferred from homology"/>
<dbReference type="SMART" id="SM01130">
    <property type="entry name" value="DHDPS"/>
    <property type="match status" value="1"/>
</dbReference>
<name>A0ABT5GFZ7_9MICO</name>
<reference evidence="3 4" key="1">
    <citation type="submission" date="2022-11" db="EMBL/GenBank/DDBJ databases">
        <title>Anaerobic phenanthrene biodegradation by a DNRA strain PheN6.</title>
        <authorList>
            <person name="Zhang Z."/>
        </authorList>
    </citation>
    <scope>NUCLEOTIDE SEQUENCE [LARGE SCALE GENOMIC DNA]</scope>
    <source>
        <strain evidence="3 4">PheN6</strain>
    </source>
</reference>
<dbReference type="InterPro" id="IPR013785">
    <property type="entry name" value="Aldolase_TIM"/>
</dbReference>
<comment type="caution">
    <text evidence="3">The sequence shown here is derived from an EMBL/GenBank/DDBJ whole genome shotgun (WGS) entry which is preliminary data.</text>
</comment>
<dbReference type="PANTHER" id="PTHR12128:SF72">
    <property type="entry name" value="DIHYDRODIPICOLINATE SYNTHASE"/>
    <property type="match status" value="1"/>
</dbReference>
<dbReference type="SUPFAM" id="SSF51569">
    <property type="entry name" value="Aldolase"/>
    <property type="match status" value="1"/>
</dbReference>
<evidence type="ECO:0000313" key="3">
    <source>
        <dbReference type="EMBL" id="MDC5697052.1"/>
    </source>
</evidence>
<gene>
    <name evidence="3" type="ORF">OO014_07255</name>
</gene>
<dbReference type="PIRSF" id="PIRSF001365">
    <property type="entry name" value="DHDPS"/>
    <property type="match status" value="1"/>
</dbReference>
<dbReference type="InterPro" id="IPR002220">
    <property type="entry name" value="DapA-like"/>
</dbReference>